<accession>A0A310SDP7</accession>
<dbReference type="AlphaFoldDB" id="A0A310SDP7"/>
<dbReference type="EMBL" id="KQ773286">
    <property type="protein sequence ID" value="OAD52395.1"/>
    <property type="molecule type" value="Genomic_DNA"/>
</dbReference>
<protein>
    <submittedName>
        <fullName evidence="2">Uncharacterized protein</fullName>
    </submittedName>
</protein>
<keyword evidence="3" id="KW-1185">Reference proteome</keyword>
<evidence type="ECO:0000313" key="3">
    <source>
        <dbReference type="Proteomes" id="UP000250275"/>
    </source>
</evidence>
<organism evidence="2 3">
    <name type="scientific">Eufriesea mexicana</name>
    <dbReference type="NCBI Taxonomy" id="516756"/>
    <lineage>
        <taxon>Eukaryota</taxon>
        <taxon>Metazoa</taxon>
        <taxon>Ecdysozoa</taxon>
        <taxon>Arthropoda</taxon>
        <taxon>Hexapoda</taxon>
        <taxon>Insecta</taxon>
        <taxon>Pterygota</taxon>
        <taxon>Neoptera</taxon>
        <taxon>Endopterygota</taxon>
        <taxon>Hymenoptera</taxon>
        <taxon>Apocrita</taxon>
        <taxon>Aculeata</taxon>
        <taxon>Apoidea</taxon>
        <taxon>Anthophila</taxon>
        <taxon>Apidae</taxon>
        <taxon>Eufriesea</taxon>
    </lineage>
</organism>
<evidence type="ECO:0000313" key="2">
    <source>
        <dbReference type="EMBL" id="OAD52395.1"/>
    </source>
</evidence>
<feature type="region of interest" description="Disordered" evidence="1">
    <location>
        <begin position="24"/>
        <end position="51"/>
    </location>
</feature>
<feature type="non-terminal residue" evidence="2">
    <location>
        <position position="1"/>
    </location>
</feature>
<sequence length="51" mass="5962">GNRQTNQRTNDGWMDGRMWIEKRRRGGERFSKARLSIERTARAGQTHDSGE</sequence>
<reference evidence="2 3" key="1">
    <citation type="submission" date="2015-07" db="EMBL/GenBank/DDBJ databases">
        <title>The genome of Eufriesea mexicana.</title>
        <authorList>
            <person name="Pan H."/>
            <person name="Kapheim K."/>
        </authorList>
    </citation>
    <scope>NUCLEOTIDE SEQUENCE [LARGE SCALE GENOMIC DNA]</scope>
    <source>
        <strain evidence="2">0111107269</strain>
        <tissue evidence="2">Whole body</tissue>
    </source>
</reference>
<feature type="compositionally biased region" description="Basic and acidic residues" evidence="1">
    <location>
        <begin position="27"/>
        <end position="41"/>
    </location>
</feature>
<proteinExistence type="predicted"/>
<name>A0A310SDP7_9HYME</name>
<gene>
    <name evidence="2" type="ORF">WN48_01766</name>
</gene>
<dbReference type="Proteomes" id="UP000250275">
    <property type="component" value="Unassembled WGS sequence"/>
</dbReference>
<evidence type="ECO:0000256" key="1">
    <source>
        <dbReference type="SAM" id="MobiDB-lite"/>
    </source>
</evidence>